<evidence type="ECO:0000259" key="4">
    <source>
        <dbReference type="Pfam" id="PF26022"/>
    </source>
</evidence>
<comment type="caution">
    <text evidence="5">The sequence shown here is derived from an EMBL/GenBank/DDBJ whole genome shotgun (WGS) entry which is preliminary data.</text>
</comment>
<feature type="coiled-coil region" evidence="2">
    <location>
        <begin position="25"/>
        <end position="87"/>
    </location>
</feature>
<feature type="region of interest" description="Disordered" evidence="3">
    <location>
        <begin position="150"/>
        <end position="184"/>
    </location>
</feature>
<feature type="domain" description="Liprin-beta-1/2 coiled-coil" evidence="4">
    <location>
        <begin position="29"/>
        <end position="141"/>
    </location>
</feature>
<keyword evidence="6" id="KW-1185">Reference proteome</keyword>
<evidence type="ECO:0000256" key="3">
    <source>
        <dbReference type="SAM" id="MobiDB-lite"/>
    </source>
</evidence>
<dbReference type="AlphaFoldDB" id="A0A9W7W7S6"/>
<feature type="compositionally biased region" description="Polar residues" evidence="3">
    <location>
        <begin position="167"/>
        <end position="184"/>
    </location>
</feature>
<dbReference type="Proteomes" id="UP001059041">
    <property type="component" value="Unassembled WGS sequence"/>
</dbReference>
<dbReference type="InterPro" id="IPR029515">
    <property type="entry name" value="Liprin"/>
</dbReference>
<gene>
    <name evidence="5" type="ORF">IRJ41_007711</name>
</gene>
<keyword evidence="2" id="KW-0175">Coiled coil</keyword>
<name>A0A9W7W7S6_TRIRA</name>
<reference evidence="5" key="1">
    <citation type="submission" date="2021-02" db="EMBL/GenBank/DDBJ databases">
        <title>Comparative genomics reveals that relaxation of natural selection precedes convergent phenotypic evolution of cavefish.</title>
        <authorList>
            <person name="Peng Z."/>
        </authorList>
    </citation>
    <scope>NUCLEOTIDE SEQUENCE</scope>
    <source>
        <tissue evidence="5">Muscle</tissue>
    </source>
</reference>
<evidence type="ECO:0000256" key="1">
    <source>
        <dbReference type="ARBA" id="ARBA00022737"/>
    </source>
</evidence>
<evidence type="ECO:0000313" key="6">
    <source>
        <dbReference type="Proteomes" id="UP001059041"/>
    </source>
</evidence>
<sequence length="184" mass="20818">MELDVDFYKTFAWLKKVNVQSIGNSESYQERLSRLEGDKESLVLQVSVLTDQVEAQGEKIRDLQSSLQEYQNKLNCTEEMLQQELTSRTCLETQKLGLTEEVSCLKLNLVDMEDKHAQSTERQHKAESVVNLISDLQEQMCRIRQEISSKITEKPVEMDTEKGCEPAQTSASSAAVGQRSGALQ</sequence>
<protein>
    <submittedName>
        <fullName evidence="5">Liprin-beta-2</fullName>
    </submittedName>
</protein>
<dbReference type="GO" id="GO:0048786">
    <property type="term" value="C:presynaptic active zone"/>
    <property type="evidence" value="ECO:0007669"/>
    <property type="project" value="TreeGrafter"/>
</dbReference>
<dbReference type="PANTHER" id="PTHR12587:SF18">
    <property type="entry name" value="LIPRIN-BETA-2"/>
    <property type="match status" value="1"/>
</dbReference>
<accession>A0A9W7W7S6</accession>
<evidence type="ECO:0000313" key="5">
    <source>
        <dbReference type="EMBL" id="KAI7790187.1"/>
    </source>
</evidence>
<keyword evidence="1" id="KW-0677">Repeat</keyword>
<feature type="compositionally biased region" description="Basic and acidic residues" evidence="3">
    <location>
        <begin position="150"/>
        <end position="164"/>
    </location>
</feature>
<dbReference type="GO" id="GO:0007528">
    <property type="term" value="P:neuromuscular junction development"/>
    <property type="evidence" value="ECO:0007669"/>
    <property type="project" value="TreeGrafter"/>
</dbReference>
<dbReference type="InterPro" id="IPR058914">
    <property type="entry name" value="LIPB1/2_CC"/>
</dbReference>
<dbReference type="EMBL" id="JAFHDT010000216">
    <property type="protein sequence ID" value="KAI7790187.1"/>
    <property type="molecule type" value="Genomic_DNA"/>
</dbReference>
<organism evidence="5 6">
    <name type="scientific">Triplophysa rosa</name>
    <name type="common">Cave loach</name>
    <dbReference type="NCBI Taxonomy" id="992332"/>
    <lineage>
        <taxon>Eukaryota</taxon>
        <taxon>Metazoa</taxon>
        <taxon>Chordata</taxon>
        <taxon>Craniata</taxon>
        <taxon>Vertebrata</taxon>
        <taxon>Euteleostomi</taxon>
        <taxon>Actinopterygii</taxon>
        <taxon>Neopterygii</taxon>
        <taxon>Teleostei</taxon>
        <taxon>Ostariophysi</taxon>
        <taxon>Cypriniformes</taxon>
        <taxon>Nemacheilidae</taxon>
        <taxon>Triplophysa</taxon>
    </lineage>
</organism>
<dbReference type="Pfam" id="PF26022">
    <property type="entry name" value="CC_Liprin_beta"/>
    <property type="match status" value="1"/>
</dbReference>
<proteinExistence type="predicted"/>
<evidence type="ECO:0000256" key="2">
    <source>
        <dbReference type="SAM" id="Coils"/>
    </source>
</evidence>
<dbReference type="PANTHER" id="PTHR12587">
    <property type="entry name" value="LAR INTERACTING PROTEIN LIP -RELATED PROTEIN"/>
    <property type="match status" value="1"/>
</dbReference>